<feature type="region of interest" description="Disordered" evidence="1">
    <location>
        <begin position="1"/>
        <end position="31"/>
    </location>
</feature>
<evidence type="ECO:0008006" key="4">
    <source>
        <dbReference type="Google" id="ProtNLM"/>
    </source>
</evidence>
<dbReference type="Pfam" id="PF12836">
    <property type="entry name" value="HHH_3"/>
    <property type="match status" value="1"/>
</dbReference>
<sequence length="112" mass="11520">MAVPPPGGYFGPGPVAAPVPAQGQPAARPAGPLDVNAARLDDLAALPGFDPQRARYVLAERDRRGGFGSLPEFVAAANLAPHEYARLRDGLVCTPPAGPPPGRPPQGRVLDV</sequence>
<reference evidence="2 3" key="1">
    <citation type="submission" date="2018-01" db="EMBL/GenBank/DDBJ databases">
        <title>Draft genome sequence of Jishengella sp. NA12.</title>
        <authorList>
            <person name="Sahin N."/>
            <person name="Ay H."/>
            <person name="Saygin H."/>
        </authorList>
    </citation>
    <scope>NUCLEOTIDE SEQUENCE [LARGE SCALE GENOMIC DNA]</scope>
    <source>
        <strain evidence="2 3">NA12</strain>
    </source>
</reference>
<accession>A0A2W2E571</accession>
<dbReference type="Gene3D" id="1.10.150.320">
    <property type="entry name" value="Photosystem II 12 kDa extrinsic protein"/>
    <property type="match status" value="1"/>
</dbReference>
<dbReference type="InterPro" id="IPR010994">
    <property type="entry name" value="RuvA_2-like"/>
</dbReference>
<gene>
    <name evidence="2" type="ORF">C1I95_11655</name>
</gene>
<proteinExistence type="predicted"/>
<name>A0A2W2E571_9ACTN</name>
<dbReference type="SUPFAM" id="SSF47781">
    <property type="entry name" value="RuvA domain 2-like"/>
    <property type="match status" value="1"/>
</dbReference>
<dbReference type="AlphaFoldDB" id="A0A2W2E571"/>
<evidence type="ECO:0000313" key="3">
    <source>
        <dbReference type="Proteomes" id="UP000248924"/>
    </source>
</evidence>
<evidence type="ECO:0000313" key="2">
    <source>
        <dbReference type="EMBL" id="PZG19446.1"/>
    </source>
</evidence>
<protein>
    <recommendedName>
        <fullName evidence="4">Helix-hairpin-helix domain-containing protein</fullName>
    </recommendedName>
</protein>
<dbReference type="Proteomes" id="UP000248924">
    <property type="component" value="Unassembled WGS sequence"/>
</dbReference>
<evidence type="ECO:0000256" key="1">
    <source>
        <dbReference type="SAM" id="MobiDB-lite"/>
    </source>
</evidence>
<dbReference type="OrthoDB" id="9790239at2"/>
<dbReference type="EMBL" id="POTY01000056">
    <property type="protein sequence ID" value="PZG19446.1"/>
    <property type="molecule type" value="Genomic_DNA"/>
</dbReference>
<feature type="compositionally biased region" description="Low complexity" evidence="1">
    <location>
        <begin position="12"/>
        <end position="31"/>
    </location>
</feature>
<keyword evidence="3" id="KW-1185">Reference proteome</keyword>
<comment type="caution">
    <text evidence="2">The sequence shown here is derived from an EMBL/GenBank/DDBJ whole genome shotgun (WGS) entry which is preliminary data.</text>
</comment>
<organism evidence="2 3">
    <name type="scientific">Micromonospora craterilacus</name>
    <dbReference type="NCBI Taxonomy" id="1655439"/>
    <lineage>
        <taxon>Bacteria</taxon>
        <taxon>Bacillati</taxon>
        <taxon>Actinomycetota</taxon>
        <taxon>Actinomycetes</taxon>
        <taxon>Micromonosporales</taxon>
        <taxon>Micromonosporaceae</taxon>
        <taxon>Micromonospora</taxon>
    </lineage>
</organism>